<gene>
    <name evidence="6" type="ORF">JKL49_05680</name>
</gene>
<feature type="domain" description="HTH lysR-type" evidence="5">
    <location>
        <begin position="1"/>
        <end position="59"/>
    </location>
</feature>
<dbReference type="GO" id="GO:0006351">
    <property type="term" value="P:DNA-templated transcription"/>
    <property type="evidence" value="ECO:0007669"/>
    <property type="project" value="TreeGrafter"/>
</dbReference>
<keyword evidence="3" id="KW-0238">DNA-binding</keyword>
<dbReference type="SUPFAM" id="SSF46785">
    <property type="entry name" value="Winged helix' DNA-binding domain"/>
    <property type="match status" value="1"/>
</dbReference>
<dbReference type="FunFam" id="1.10.10.10:FF:000001">
    <property type="entry name" value="LysR family transcriptional regulator"/>
    <property type="match status" value="1"/>
</dbReference>
<dbReference type="InterPro" id="IPR036388">
    <property type="entry name" value="WH-like_DNA-bd_sf"/>
</dbReference>
<dbReference type="Pfam" id="PF00126">
    <property type="entry name" value="HTH_1"/>
    <property type="match status" value="1"/>
</dbReference>
<accession>A0A941HVM2</accession>
<dbReference type="GO" id="GO:0043565">
    <property type="term" value="F:sequence-specific DNA binding"/>
    <property type="evidence" value="ECO:0007669"/>
    <property type="project" value="TreeGrafter"/>
</dbReference>
<comment type="caution">
    <text evidence="6">The sequence shown here is derived from an EMBL/GenBank/DDBJ whole genome shotgun (WGS) entry which is preliminary data.</text>
</comment>
<dbReference type="InterPro" id="IPR036390">
    <property type="entry name" value="WH_DNA-bd_sf"/>
</dbReference>
<dbReference type="InterPro" id="IPR058163">
    <property type="entry name" value="LysR-type_TF_proteobact-type"/>
</dbReference>
<dbReference type="InterPro" id="IPR005119">
    <property type="entry name" value="LysR_subst-bd"/>
</dbReference>
<dbReference type="EMBL" id="JAGSGD010000001">
    <property type="protein sequence ID" value="MBR7618873.1"/>
    <property type="molecule type" value="Genomic_DNA"/>
</dbReference>
<dbReference type="Pfam" id="PF03466">
    <property type="entry name" value="LysR_substrate"/>
    <property type="match status" value="1"/>
</dbReference>
<dbReference type="RefSeq" id="WP_215338879.1">
    <property type="nucleotide sequence ID" value="NZ_JAGSGD010000001.1"/>
</dbReference>
<organism evidence="6 7">
    <name type="scientific">Phenylobacterium glaciei</name>
    <dbReference type="NCBI Taxonomy" id="2803784"/>
    <lineage>
        <taxon>Bacteria</taxon>
        <taxon>Pseudomonadati</taxon>
        <taxon>Pseudomonadota</taxon>
        <taxon>Alphaproteobacteria</taxon>
        <taxon>Caulobacterales</taxon>
        <taxon>Caulobacteraceae</taxon>
        <taxon>Phenylobacterium</taxon>
    </lineage>
</organism>
<dbReference type="PANTHER" id="PTHR30537:SF5">
    <property type="entry name" value="HTH-TYPE TRANSCRIPTIONAL ACTIVATOR TTDR-RELATED"/>
    <property type="match status" value="1"/>
</dbReference>
<evidence type="ECO:0000256" key="2">
    <source>
        <dbReference type="ARBA" id="ARBA00023015"/>
    </source>
</evidence>
<keyword evidence="7" id="KW-1185">Reference proteome</keyword>
<dbReference type="AlphaFoldDB" id="A0A941HVM2"/>
<proteinExistence type="inferred from homology"/>
<evidence type="ECO:0000256" key="4">
    <source>
        <dbReference type="ARBA" id="ARBA00023163"/>
    </source>
</evidence>
<dbReference type="Gene3D" id="3.40.190.290">
    <property type="match status" value="1"/>
</dbReference>
<dbReference type="SUPFAM" id="SSF53850">
    <property type="entry name" value="Periplasmic binding protein-like II"/>
    <property type="match status" value="1"/>
</dbReference>
<dbReference type="PROSITE" id="PS50931">
    <property type="entry name" value="HTH_LYSR"/>
    <property type="match status" value="1"/>
</dbReference>
<name>A0A941HVM2_9CAUL</name>
<evidence type="ECO:0000259" key="5">
    <source>
        <dbReference type="PROSITE" id="PS50931"/>
    </source>
</evidence>
<comment type="similarity">
    <text evidence="1">Belongs to the LysR transcriptional regulatory family.</text>
</comment>
<evidence type="ECO:0000256" key="1">
    <source>
        <dbReference type="ARBA" id="ARBA00009437"/>
    </source>
</evidence>
<evidence type="ECO:0000313" key="6">
    <source>
        <dbReference type="EMBL" id="MBR7618873.1"/>
    </source>
</evidence>
<keyword evidence="4" id="KW-0804">Transcription</keyword>
<dbReference type="PRINTS" id="PR00039">
    <property type="entry name" value="HTHLYSR"/>
</dbReference>
<keyword evidence="2" id="KW-0805">Transcription regulation</keyword>
<dbReference type="GO" id="GO:0003700">
    <property type="term" value="F:DNA-binding transcription factor activity"/>
    <property type="evidence" value="ECO:0007669"/>
    <property type="project" value="InterPro"/>
</dbReference>
<dbReference type="PANTHER" id="PTHR30537">
    <property type="entry name" value="HTH-TYPE TRANSCRIPTIONAL REGULATOR"/>
    <property type="match status" value="1"/>
</dbReference>
<reference evidence="6" key="1">
    <citation type="submission" date="2021-04" db="EMBL/GenBank/DDBJ databases">
        <title>Draft genome assembly of strain Phenylobacterium sp. 20VBR1 using MiniION and Illumina platforms.</title>
        <authorList>
            <person name="Thomas F.A."/>
            <person name="Krishnan K.P."/>
            <person name="Sinha R.K."/>
        </authorList>
    </citation>
    <scope>NUCLEOTIDE SEQUENCE</scope>
    <source>
        <strain evidence="6">20VBR1</strain>
    </source>
</reference>
<protein>
    <submittedName>
        <fullName evidence="6">LysR family transcriptional regulator</fullName>
    </submittedName>
</protein>
<dbReference type="Gene3D" id="1.10.10.10">
    <property type="entry name" value="Winged helix-like DNA-binding domain superfamily/Winged helix DNA-binding domain"/>
    <property type="match status" value="1"/>
</dbReference>
<evidence type="ECO:0000256" key="3">
    <source>
        <dbReference type="ARBA" id="ARBA00023125"/>
    </source>
</evidence>
<dbReference type="InterPro" id="IPR000847">
    <property type="entry name" value="LysR_HTH_N"/>
</dbReference>
<dbReference type="Proteomes" id="UP000622580">
    <property type="component" value="Unassembled WGS sequence"/>
</dbReference>
<sequence>MDQFDAMKAFVAVATWGSFAEAARRLRISPSAVTRSVAQLEDRLGLTLLSRTTRSVRLTERGQIYLESSRRILEDLETGERQARGENAEPRGVLHVAAPIVFGRLHVLPMVGRLLADHPSLAVRLSLSDRNVHLVDDGVDAALRIGALSDSSLTAVKLGAVSRVLVASPAYLAARGSPSRPADLEDHDLVAFEGLEATDAWRFSTTDVRVTPRLSVNSADTAIAAAETGLGITRALSYQVTAAIQAGRLVPLLQAFAPPAMPVSVVSQARRVGSANVAAFVAAARDHLRSNPLAPI</sequence>
<evidence type="ECO:0000313" key="7">
    <source>
        <dbReference type="Proteomes" id="UP000622580"/>
    </source>
</evidence>